<dbReference type="PIRSF" id="PIRSF018266">
    <property type="entry name" value="FecR"/>
    <property type="match status" value="1"/>
</dbReference>
<dbReference type="OrthoDB" id="651134at2"/>
<feature type="transmembrane region" description="Helical" evidence="1">
    <location>
        <begin position="76"/>
        <end position="98"/>
    </location>
</feature>
<dbReference type="Gene3D" id="3.55.50.30">
    <property type="match status" value="1"/>
</dbReference>
<keyword evidence="5" id="KW-1185">Reference proteome</keyword>
<evidence type="ECO:0000313" key="5">
    <source>
        <dbReference type="Proteomes" id="UP000317332"/>
    </source>
</evidence>
<name>A0A506PFH0_9FLAO</name>
<protein>
    <submittedName>
        <fullName evidence="4">DUF4974 domain-containing protein</fullName>
    </submittedName>
</protein>
<dbReference type="PANTHER" id="PTHR30273:SF2">
    <property type="entry name" value="PROTEIN FECR"/>
    <property type="match status" value="1"/>
</dbReference>
<dbReference type="GO" id="GO:0016989">
    <property type="term" value="F:sigma factor antagonist activity"/>
    <property type="evidence" value="ECO:0007669"/>
    <property type="project" value="TreeGrafter"/>
</dbReference>
<sequence length="377" mass="43185">MINKLIYKYLRFKTSEKETAQLFEWINKSEKNKQTFIKLKQSWAINSNYKYEAKELAKVKKAVGFKTAENYYQRTILKYAAVIILFLAIGGIVFNSIIKTQKPEINSFVTISLEDGKNIIIPENTINQVLNFNNSHKATLNDKKLEYSNKTTPNKYEMHTINVPFGKTFEVVLEDGTLVHLNSGSSLTYPSYFEEKSNREVLLTGEAYFEVKQDFGRPFLVKTTSVEILVTGTKFNISAYGDDKITQASLLEGSINVINENNRKKDTVNLSPGFGYKWDKENQSSTIIEILPSECISWMEGELVFKDTDFKNLITKLERNYNISIEINYPFLEDQKFTGKFKTNELSIADILKIISIDTDFTFEINGKKISINAPGL</sequence>
<reference evidence="4 5" key="1">
    <citation type="submission" date="2019-06" db="EMBL/GenBank/DDBJ databases">
        <title>Flavobacteriaceae Paucihalobacterium erythroidium CWB-1, complete genome.</title>
        <authorList>
            <person name="Wu S."/>
        </authorList>
    </citation>
    <scope>NUCLEOTIDE SEQUENCE [LARGE SCALE GENOMIC DNA]</scope>
    <source>
        <strain evidence="4 5">CWB-1</strain>
    </source>
</reference>
<accession>A0A506PFH0</accession>
<dbReference type="Pfam" id="PF04773">
    <property type="entry name" value="FecR"/>
    <property type="match status" value="1"/>
</dbReference>
<dbReference type="EMBL" id="VHIQ01000007">
    <property type="protein sequence ID" value="TPV31827.1"/>
    <property type="molecule type" value="Genomic_DNA"/>
</dbReference>
<dbReference type="PANTHER" id="PTHR30273">
    <property type="entry name" value="PERIPLASMIC SIGNAL SENSOR AND SIGMA FACTOR ACTIVATOR FECR-RELATED"/>
    <property type="match status" value="1"/>
</dbReference>
<evidence type="ECO:0000313" key="4">
    <source>
        <dbReference type="EMBL" id="TPV31827.1"/>
    </source>
</evidence>
<dbReference type="RefSeq" id="WP_140991066.1">
    <property type="nucleotide sequence ID" value="NZ_VHIQ01000007.1"/>
</dbReference>
<evidence type="ECO:0000259" key="3">
    <source>
        <dbReference type="Pfam" id="PF16344"/>
    </source>
</evidence>
<feature type="domain" description="Protein FecR C-terminal" evidence="3">
    <location>
        <begin position="302"/>
        <end position="372"/>
    </location>
</feature>
<keyword evidence="1" id="KW-0812">Transmembrane</keyword>
<evidence type="ECO:0000256" key="1">
    <source>
        <dbReference type="SAM" id="Phobius"/>
    </source>
</evidence>
<dbReference type="Proteomes" id="UP000317332">
    <property type="component" value="Unassembled WGS sequence"/>
</dbReference>
<keyword evidence="1" id="KW-1133">Transmembrane helix</keyword>
<organism evidence="4 5">
    <name type="scientific">Paucihalobacter ruber</name>
    <dbReference type="NCBI Taxonomy" id="2567861"/>
    <lineage>
        <taxon>Bacteria</taxon>
        <taxon>Pseudomonadati</taxon>
        <taxon>Bacteroidota</taxon>
        <taxon>Flavobacteriia</taxon>
        <taxon>Flavobacteriales</taxon>
        <taxon>Flavobacteriaceae</taxon>
        <taxon>Paucihalobacter</taxon>
    </lineage>
</organism>
<dbReference type="AlphaFoldDB" id="A0A506PFH0"/>
<feature type="domain" description="FecR protein" evidence="2">
    <location>
        <begin position="160"/>
        <end position="255"/>
    </location>
</feature>
<dbReference type="InterPro" id="IPR006860">
    <property type="entry name" value="FecR"/>
</dbReference>
<dbReference type="Gene3D" id="2.60.120.1440">
    <property type="match status" value="1"/>
</dbReference>
<dbReference type="InterPro" id="IPR032508">
    <property type="entry name" value="FecR_C"/>
</dbReference>
<proteinExistence type="predicted"/>
<evidence type="ECO:0000259" key="2">
    <source>
        <dbReference type="Pfam" id="PF04773"/>
    </source>
</evidence>
<keyword evidence="1" id="KW-0472">Membrane</keyword>
<dbReference type="InterPro" id="IPR012373">
    <property type="entry name" value="Ferrdict_sens_TM"/>
</dbReference>
<dbReference type="Pfam" id="PF16344">
    <property type="entry name" value="FecR_C"/>
    <property type="match status" value="1"/>
</dbReference>
<gene>
    <name evidence="4" type="ORF">FJ651_13465</name>
</gene>
<comment type="caution">
    <text evidence="4">The sequence shown here is derived from an EMBL/GenBank/DDBJ whole genome shotgun (WGS) entry which is preliminary data.</text>
</comment>